<dbReference type="PANTHER" id="PTHR30328">
    <property type="entry name" value="TRANSCRIPTIONAL REPRESSOR"/>
    <property type="match status" value="1"/>
</dbReference>
<feature type="domain" description="HTH tetR-type" evidence="3">
    <location>
        <begin position="16"/>
        <end position="76"/>
    </location>
</feature>
<dbReference type="Pfam" id="PF00440">
    <property type="entry name" value="TetR_N"/>
    <property type="match status" value="1"/>
</dbReference>
<dbReference type="InterPro" id="IPR036271">
    <property type="entry name" value="Tet_transcr_reg_TetR-rel_C_sf"/>
</dbReference>
<protein>
    <submittedName>
        <fullName evidence="4">TetR family transcriptional regulator</fullName>
    </submittedName>
</protein>
<dbReference type="SUPFAM" id="SSF46689">
    <property type="entry name" value="Homeodomain-like"/>
    <property type="match status" value="1"/>
</dbReference>
<name>A0A845AAH8_9SPHN</name>
<evidence type="ECO:0000313" key="5">
    <source>
        <dbReference type="Proteomes" id="UP000460561"/>
    </source>
</evidence>
<dbReference type="GO" id="GO:0003677">
    <property type="term" value="F:DNA binding"/>
    <property type="evidence" value="ECO:0007669"/>
    <property type="project" value="UniProtKB-UniRule"/>
</dbReference>
<dbReference type="PROSITE" id="PS50977">
    <property type="entry name" value="HTH_TETR_2"/>
    <property type="match status" value="1"/>
</dbReference>
<evidence type="ECO:0000256" key="2">
    <source>
        <dbReference type="PROSITE-ProRule" id="PRU00335"/>
    </source>
</evidence>
<dbReference type="SUPFAM" id="SSF48498">
    <property type="entry name" value="Tetracyclin repressor-like, C-terminal domain"/>
    <property type="match status" value="1"/>
</dbReference>
<evidence type="ECO:0000313" key="4">
    <source>
        <dbReference type="EMBL" id="MXP26694.1"/>
    </source>
</evidence>
<dbReference type="PROSITE" id="PS01081">
    <property type="entry name" value="HTH_TETR_1"/>
    <property type="match status" value="1"/>
</dbReference>
<dbReference type="InterPro" id="IPR001647">
    <property type="entry name" value="HTH_TetR"/>
</dbReference>
<dbReference type="InterPro" id="IPR023772">
    <property type="entry name" value="DNA-bd_HTH_TetR-type_CS"/>
</dbReference>
<dbReference type="Gene3D" id="1.10.357.10">
    <property type="entry name" value="Tetracycline Repressor, domain 2"/>
    <property type="match status" value="1"/>
</dbReference>
<dbReference type="Proteomes" id="UP000460561">
    <property type="component" value="Unassembled WGS sequence"/>
</dbReference>
<dbReference type="InterPro" id="IPR050109">
    <property type="entry name" value="HTH-type_TetR-like_transc_reg"/>
</dbReference>
<dbReference type="EMBL" id="WTYQ01000004">
    <property type="protein sequence ID" value="MXP26694.1"/>
    <property type="molecule type" value="Genomic_DNA"/>
</dbReference>
<dbReference type="RefSeq" id="WP_160739897.1">
    <property type="nucleotide sequence ID" value="NZ_WTYQ01000004.1"/>
</dbReference>
<evidence type="ECO:0000256" key="1">
    <source>
        <dbReference type="ARBA" id="ARBA00023125"/>
    </source>
</evidence>
<dbReference type="AlphaFoldDB" id="A0A845AAH8"/>
<feature type="DNA-binding region" description="H-T-H motif" evidence="2">
    <location>
        <begin position="39"/>
        <end position="58"/>
    </location>
</feature>
<evidence type="ECO:0000259" key="3">
    <source>
        <dbReference type="PROSITE" id="PS50977"/>
    </source>
</evidence>
<dbReference type="InterPro" id="IPR009057">
    <property type="entry name" value="Homeodomain-like_sf"/>
</dbReference>
<comment type="caution">
    <text evidence="4">The sequence shown here is derived from an EMBL/GenBank/DDBJ whole genome shotgun (WGS) entry which is preliminary data.</text>
</comment>
<dbReference type="PANTHER" id="PTHR30328:SF54">
    <property type="entry name" value="HTH-TYPE TRANSCRIPTIONAL REPRESSOR SCO4008"/>
    <property type="match status" value="1"/>
</dbReference>
<sequence>MDQRLQARERFRQLPDQQRADWLDIAEDEFRAFGFKGASLNGILARAALSKGQAYYYFADKGELYRAVIERAITKLADLIDARPVQANSVDHYWQQIAALFGNVTLVFKENDHLAELGRGIYREAAAQEAITDLLEALHIRLQKVIDAGQAIGAIRTDLPLPLLTDMAFASMREADRWFAMNAQELSPHDALKLNHSVFSLFRDMLAPSKHDCVPSQNPTPFKD</sequence>
<dbReference type="OrthoDB" id="2356263at2"/>
<gene>
    <name evidence="4" type="ORF">GRI39_11675</name>
</gene>
<organism evidence="4 5">
    <name type="scientific">Altericroceibacterium indicum</name>
    <dbReference type="NCBI Taxonomy" id="374177"/>
    <lineage>
        <taxon>Bacteria</taxon>
        <taxon>Pseudomonadati</taxon>
        <taxon>Pseudomonadota</taxon>
        <taxon>Alphaproteobacteria</taxon>
        <taxon>Sphingomonadales</taxon>
        <taxon>Erythrobacteraceae</taxon>
        <taxon>Altericroceibacterium</taxon>
    </lineage>
</organism>
<keyword evidence="5" id="KW-1185">Reference proteome</keyword>
<accession>A0A845AAH8</accession>
<keyword evidence="1 2" id="KW-0238">DNA-binding</keyword>
<reference evidence="4 5" key="1">
    <citation type="submission" date="2019-12" db="EMBL/GenBank/DDBJ databases">
        <title>Genomic-based taxomic classification of the family Erythrobacteraceae.</title>
        <authorList>
            <person name="Xu L."/>
        </authorList>
    </citation>
    <scope>NUCLEOTIDE SEQUENCE [LARGE SCALE GENOMIC DNA]</scope>
    <source>
        <strain evidence="4 5">DSM 18604</strain>
    </source>
</reference>
<proteinExistence type="predicted"/>